<reference evidence="4 6" key="3">
    <citation type="submission" date="2018-06" db="EMBL/GenBank/DDBJ databases">
        <authorList>
            <consortium name="Pathogen Informatics"/>
            <person name="Doyle S."/>
        </authorList>
    </citation>
    <scope>NUCLEOTIDE SEQUENCE [LARGE SCALE GENOMIC DNA]</scope>
    <source>
        <strain evidence="4 6">NCTC13834</strain>
    </source>
</reference>
<evidence type="ECO:0000313" key="7">
    <source>
        <dbReference type="Proteomes" id="UP000664081"/>
    </source>
</evidence>
<protein>
    <submittedName>
        <fullName evidence="4">Peptidase propeptide and YPEB domain-containing protein</fullName>
    </submittedName>
</protein>
<keyword evidence="1" id="KW-0812">Transmembrane</keyword>
<sequence>MLNKKSWFFITIISLAVIVGSIYFYKRQKQIQHQNPEKIVSEVKTYFMNVVGSYILNETIMYKNANDQLEAFQGGVTTLHNGKRIYYDFYANAKTGEVLDIIECK</sequence>
<dbReference type="OrthoDB" id="2989832at2"/>
<dbReference type="Proteomes" id="UP000254412">
    <property type="component" value="Unassembled WGS sequence"/>
</dbReference>
<feature type="transmembrane region" description="Helical" evidence="1">
    <location>
        <begin position="6"/>
        <end position="25"/>
    </location>
</feature>
<reference evidence="3 5" key="1">
    <citation type="journal article" date="2016" name="Front. Microbiol.">
        <title>Comprehensive Phylogenetic Analysis of Bovine Non-aureus Staphylococci Species Based on Whole-Genome Sequencing.</title>
        <authorList>
            <person name="Naushad S."/>
            <person name="Barkema H.W."/>
            <person name="Luby C."/>
            <person name="Condas L.A."/>
            <person name="Nobrega D.B."/>
            <person name="Carson D.A."/>
            <person name="De Buck J."/>
        </authorList>
    </citation>
    <scope>NUCLEOTIDE SEQUENCE [LARGE SCALE GENOMIC DNA]</scope>
    <source>
        <strain evidence="3 5">SNUC 4337</strain>
    </source>
</reference>
<dbReference type="EMBL" id="PZHR01000019">
    <property type="protein sequence ID" value="PTK59582.1"/>
    <property type="molecule type" value="Genomic_DNA"/>
</dbReference>
<dbReference type="KEGG" id="snl:BJD96_05650"/>
<evidence type="ECO:0000313" key="3">
    <source>
        <dbReference type="EMBL" id="PTK59582.1"/>
    </source>
</evidence>
<keyword evidence="7" id="KW-1185">Reference proteome</keyword>
<proteinExistence type="predicted"/>
<evidence type="ECO:0000313" key="2">
    <source>
        <dbReference type="EMBL" id="MBO1227313.1"/>
    </source>
</evidence>
<organism evidence="3 5">
    <name type="scientific">Staphylococcus nepalensis</name>
    <dbReference type="NCBI Taxonomy" id="214473"/>
    <lineage>
        <taxon>Bacteria</taxon>
        <taxon>Bacillati</taxon>
        <taxon>Bacillota</taxon>
        <taxon>Bacilli</taxon>
        <taxon>Bacillales</taxon>
        <taxon>Staphylococcaceae</taxon>
        <taxon>Staphylococcus</taxon>
    </lineage>
</organism>
<evidence type="ECO:0000256" key="1">
    <source>
        <dbReference type="SAM" id="Phobius"/>
    </source>
</evidence>
<evidence type="ECO:0000313" key="4">
    <source>
        <dbReference type="EMBL" id="SUM54829.1"/>
    </source>
</evidence>
<dbReference type="EMBL" id="UHDS01000001">
    <property type="protein sequence ID" value="SUM54829.1"/>
    <property type="molecule type" value="Genomic_DNA"/>
</dbReference>
<gene>
    <name evidence="3" type="ORF">BUZ61_05235</name>
    <name evidence="2" type="ORF">J3T88_08205</name>
    <name evidence="4" type="ORF">NCTC13834_01175</name>
</gene>
<name>A0A291JIV3_9STAP</name>
<accession>A0A291JIV3</accession>
<dbReference type="EMBL" id="JAFNLT010000006">
    <property type="protein sequence ID" value="MBO1227313.1"/>
    <property type="molecule type" value="Genomic_DNA"/>
</dbReference>
<keyword evidence="1" id="KW-1133">Transmembrane helix</keyword>
<dbReference type="Proteomes" id="UP000664081">
    <property type="component" value="Unassembled WGS sequence"/>
</dbReference>
<dbReference type="RefSeq" id="WP_096809123.1">
    <property type="nucleotide sequence ID" value="NZ_BMCF01000002.1"/>
</dbReference>
<reference evidence="2 7" key="4">
    <citation type="submission" date="2021-03" db="EMBL/GenBank/DDBJ databases">
        <title>Staphylococci and Mammaliicocci in bats.</title>
        <authorList>
            <person name="Fountain K."/>
        </authorList>
    </citation>
    <scope>NUCLEOTIDE SEQUENCE [LARGE SCALE GENOMIC DNA]</scope>
    <source>
        <strain evidence="2 7">18_1_E_SW</strain>
    </source>
</reference>
<dbReference type="AlphaFoldDB" id="A0A291JIV3"/>
<dbReference type="Proteomes" id="UP000240400">
    <property type="component" value="Unassembled WGS sequence"/>
</dbReference>
<keyword evidence="1" id="KW-0472">Membrane</keyword>
<evidence type="ECO:0000313" key="5">
    <source>
        <dbReference type="Proteomes" id="UP000240400"/>
    </source>
</evidence>
<dbReference type="GeneID" id="66776575"/>
<evidence type="ECO:0000313" key="6">
    <source>
        <dbReference type="Proteomes" id="UP000254412"/>
    </source>
</evidence>
<reference evidence="3" key="2">
    <citation type="submission" date="2018-03" db="EMBL/GenBank/DDBJ databases">
        <authorList>
            <person name="Keele B.F."/>
        </authorList>
    </citation>
    <scope>NUCLEOTIDE SEQUENCE</scope>
    <source>
        <strain evidence="3">SNUC 4337</strain>
    </source>
</reference>